<evidence type="ECO:0000313" key="2">
    <source>
        <dbReference type="EMBL" id="KAK4422933.1"/>
    </source>
</evidence>
<reference evidence="2" key="2">
    <citation type="journal article" date="2024" name="Plant">
        <title>Genomic evolution and insights into agronomic trait innovations of Sesamum species.</title>
        <authorList>
            <person name="Miao H."/>
            <person name="Wang L."/>
            <person name="Qu L."/>
            <person name="Liu H."/>
            <person name="Sun Y."/>
            <person name="Le M."/>
            <person name="Wang Q."/>
            <person name="Wei S."/>
            <person name="Zheng Y."/>
            <person name="Lin W."/>
            <person name="Duan Y."/>
            <person name="Cao H."/>
            <person name="Xiong S."/>
            <person name="Wang X."/>
            <person name="Wei L."/>
            <person name="Li C."/>
            <person name="Ma Q."/>
            <person name="Ju M."/>
            <person name="Zhao R."/>
            <person name="Li G."/>
            <person name="Mu C."/>
            <person name="Tian Q."/>
            <person name="Mei H."/>
            <person name="Zhang T."/>
            <person name="Gao T."/>
            <person name="Zhang H."/>
        </authorList>
    </citation>
    <scope>NUCLEOTIDE SEQUENCE</scope>
    <source>
        <strain evidence="2">3651</strain>
    </source>
</reference>
<keyword evidence="3" id="KW-1185">Reference proteome</keyword>
<sequence>MDETIAGLRGRLRLTDEEDQRLVLPGGLWHADSDSHRLCLIGRLLSSRVPHFEAFSTSVQGMINLVKGMELRQIGGGCFLLRFNHIIDQNRALEGCPRSFEKNIVILNGIRENENLQLVDLDWCDFHVHVHEFPLSMMNLGVATLLGNRIG</sequence>
<evidence type="ECO:0000313" key="3">
    <source>
        <dbReference type="Proteomes" id="UP001293254"/>
    </source>
</evidence>
<proteinExistence type="predicted"/>
<feature type="domain" description="DUF4283" evidence="1">
    <location>
        <begin position="34"/>
        <end position="108"/>
    </location>
</feature>
<dbReference type="InterPro" id="IPR025558">
    <property type="entry name" value="DUF4283"/>
</dbReference>
<gene>
    <name evidence="2" type="ORF">Salat_1875900</name>
</gene>
<reference evidence="2" key="1">
    <citation type="submission" date="2020-06" db="EMBL/GenBank/DDBJ databases">
        <authorList>
            <person name="Li T."/>
            <person name="Hu X."/>
            <person name="Zhang T."/>
            <person name="Song X."/>
            <person name="Zhang H."/>
            <person name="Dai N."/>
            <person name="Sheng W."/>
            <person name="Hou X."/>
            <person name="Wei L."/>
        </authorList>
    </citation>
    <scope>NUCLEOTIDE SEQUENCE</scope>
    <source>
        <strain evidence="2">3651</strain>
        <tissue evidence="2">Leaf</tissue>
    </source>
</reference>
<organism evidence="2 3">
    <name type="scientific">Sesamum alatum</name>
    <dbReference type="NCBI Taxonomy" id="300844"/>
    <lineage>
        <taxon>Eukaryota</taxon>
        <taxon>Viridiplantae</taxon>
        <taxon>Streptophyta</taxon>
        <taxon>Embryophyta</taxon>
        <taxon>Tracheophyta</taxon>
        <taxon>Spermatophyta</taxon>
        <taxon>Magnoliopsida</taxon>
        <taxon>eudicotyledons</taxon>
        <taxon>Gunneridae</taxon>
        <taxon>Pentapetalae</taxon>
        <taxon>asterids</taxon>
        <taxon>lamiids</taxon>
        <taxon>Lamiales</taxon>
        <taxon>Pedaliaceae</taxon>
        <taxon>Sesamum</taxon>
    </lineage>
</organism>
<accession>A0AAE1Y3B0</accession>
<protein>
    <recommendedName>
        <fullName evidence="1">DUF4283 domain-containing protein</fullName>
    </recommendedName>
</protein>
<evidence type="ECO:0000259" key="1">
    <source>
        <dbReference type="Pfam" id="PF14111"/>
    </source>
</evidence>
<comment type="caution">
    <text evidence="2">The sequence shown here is derived from an EMBL/GenBank/DDBJ whole genome shotgun (WGS) entry which is preliminary data.</text>
</comment>
<dbReference type="EMBL" id="JACGWO010000007">
    <property type="protein sequence ID" value="KAK4422933.1"/>
    <property type="molecule type" value="Genomic_DNA"/>
</dbReference>
<dbReference type="Proteomes" id="UP001293254">
    <property type="component" value="Unassembled WGS sequence"/>
</dbReference>
<name>A0AAE1Y3B0_9LAMI</name>
<dbReference type="Pfam" id="PF14111">
    <property type="entry name" value="DUF4283"/>
    <property type="match status" value="1"/>
</dbReference>
<dbReference type="AlphaFoldDB" id="A0AAE1Y3B0"/>